<keyword evidence="2" id="KW-1185">Reference proteome</keyword>
<organism evidence="1 2">
    <name type="scientific">Pistacia integerrima</name>
    <dbReference type="NCBI Taxonomy" id="434235"/>
    <lineage>
        <taxon>Eukaryota</taxon>
        <taxon>Viridiplantae</taxon>
        <taxon>Streptophyta</taxon>
        <taxon>Embryophyta</taxon>
        <taxon>Tracheophyta</taxon>
        <taxon>Spermatophyta</taxon>
        <taxon>Magnoliopsida</taxon>
        <taxon>eudicotyledons</taxon>
        <taxon>Gunneridae</taxon>
        <taxon>Pentapetalae</taxon>
        <taxon>rosids</taxon>
        <taxon>malvids</taxon>
        <taxon>Sapindales</taxon>
        <taxon>Anacardiaceae</taxon>
        <taxon>Pistacia</taxon>
    </lineage>
</organism>
<sequence>MALSRTTLISFLLISLLFASSTAQSPTPTPTSLPLFPSNTQPMVMPSLLKTTLVAACYVWVGYYLLFYYCRNYLKGLFPLKVGPKKKHATDWYQSLVEGMEQQMGNLETTVQSFSGGQQALAKQVQSLSGGQQALGGDTSSVRGSHSRTTPTNSNASSAYTLKPIRLDFPWFKGEEDPTSWLCRVEQFFNFHEKPNEERVSIASFHLEDEAQLWFQLLKEDKLEVSWDDFKEGLYSRYGPNQYLDFFGDLAKLQQKGSVQAYQVQFEKLFSKVGWLAPERKVSCFISGLQDSICIEVQVGRPRTLLEVIGLSRLYEAKSLTQRKMLMTPKQGGPPTRPASTTTSPTVKRLSVEELNERRKLGLCFRCNGQFGPGHRCKKPVSIQAMLDKSDEDVEMEVENQDSLDIPAISIHALAGTPNPRTMRMRGKTCGHVATVLIDYGSTHNFINDGFTATIGLQPVRGGCVEMLIASGERLKRQGFVPEIPPNKAPTSSETSPTAVESDEHVDAVASSCSQRVRKRPVWR</sequence>
<proteinExistence type="predicted"/>
<comment type="caution">
    <text evidence="1">The sequence shown here is derived from an EMBL/GenBank/DDBJ whole genome shotgun (WGS) entry which is preliminary data.</text>
</comment>
<dbReference type="Proteomes" id="UP001163603">
    <property type="component" value="Chromosome 11"/>
</dbReference>
<dbReference type="EMBL" id="CM047746">
    <property type="protein sequence ID" value="KAJ0021522.1"/>
    <property type="molecule type" value="Genomic_DNA"/>
</dbReference>
<gene>
    <name evidence="1" type="ORF">Pint_31690</name>
</gene>
<reference evidence="2" key="1">
    <citation type="journal article" date="2023" name="G3 (Bethesda)">
        <title>Genome assembly and association tests identify interacting loci associated with vigor, precocity, and sex in interspecific pistachio rootstocks.</title>
        <authorList>
            <person name="Palmer W."/>
            <person name="Jacygrad E."/>
            <person name="Sagayaradj S."/>
            <person name="Cavanaugh K."/>
            <person name="Han R."/>
            <person name="Bertier L."/>
            <person name="Beede B."/>
            <person name="Kafkas S."/>
            <person name="Golino D."/>
            <person name="Preece J."/>
            <person name="Michelmore R."/>
        </authorList>
    </citation>
    <scope>NUCLEOTIDE SEQUENCE [LARGE SCALE GENOMIC DNA]</scope>
</reference>
<protein>
    <submittedName>
        <fullName evidence="1">Uncharacterized protein</fullName>
    </submittedName>
</protein>
<name>A0ACC0XSJ8_9ROSI</name>
<accession>A0ACC0XSJ8</accession>
<evidence type="ECO:0000313" key="2">
    <source>
        <dbReference type="Proteomes" id="UP001163603"/>
    </source>
</evidence>
<evidence type="ECO:0000313" key="1">
    <source>
        <dbReference type="EMBL" id="KAJ0021522.1"/>
    </source>
</evidence>